<dbReference type="InterPro" id="IPR009057">
    <property type="entry name" value="Homeodomain-like_sf"/>
</dbReference>
<dbReference type="PRINTS" id="PR00455">
    <property type="entry name" value="HTHTETR"/>
</dbReference>
<dbReference type="GO" id="GO:0045892">
    <property type="term" value="P:negative regulation of DNA-templated transcription"/>
    <property type="evidence" value="ECO:0007669"/>
    <property type="project" value="InterPro"/>
</dbReference>
<keyword evidence="5" id="KW-1185">Reference proteome</keyword>
<dbReference type="EMBL" id="BMXR01000009">
    <property type="protein sequence ID" value="GGX63715.1"/>
    <property type="molecule type" value="Genomic_DNA"/>
</dbReference>
<dbReference type="RefSeq" id="WP_189610942.1">
    <property type="nucleotide sequence ID" value="NZ_BMXR01000009.1"/>
</dbReference>
<dbReference type="Gene3D" id="1.10.10.60">
    <property type="entry name" value="Homeodomain-like"/>
    <property type="match status" value="1"/>
</dbReference>
<dbReference type="PANTHER" id="PTHR30328:SF54">
    <property type="entry name" value="HTH-TYPE TRANSCRIPTIONAL REPRESSOR SCO4008"/>
    <property type="match status" value="1"/>
</dbReference>
<reference evidence="4" key="1">
    <citation type="journal article" date="2014" name="Int. J. Syst. Evol. Microbiol.">
        <title>Complete genome sequence of Corynebacterium casei LMG S-19264T (=DSM 44701T), isolated from a smear-ripened cheese.</title>
        <authorList>
            <consortium name="US DOE Joint Genome Institute (JGI-PGF)"/>
            <person name="Walter F."/>
            <person name="Albersmeier A."/>
            <person name="Kalinowski J."/>
            <person name="Ruckert C."/>
        </authorList>
    </citation>
    <scope>NUCLEOTIDE SEQUENCE</scope>
    <source>
        <strain evidence="4">KCTC 22169</strain>
    </source>
</reference>
<protein>
    <submittedName>
        <fullName evidence="4">TetR family transcriptional regulator</fullName>
    </submittedName>
</protein>
<dbReference type="AlphaFoldDB" id="A0A918KJU8"/>
<dbReference type="Proteomes" id="UP000626148">
    <property type="component" value="Unassembled WGS sequence"/>
</dbReference>
<dbReference type="GO" id="GO:0003677">
    <property type="term" value="F:DNA binding"/>
    <property type="evidence" value="ECO:0007669"/>
    <property type="project" value="UniProtKB-UniRule"/>
</dbReference>
<organism evidence="4 5">
    <name type="scientific">Saccharospirillum salsuginis</name>
    <dbReference type="NCBI Taxonomy" id="418750"/>
    <lineage>
        <taxon>Bacteria</taxon>
        <taxon>Pseudomonadati</taxon>
        <taxon>Pseudomonadota</taxon>
        <taxon>Gammaproteobacteria</taxon>
        <taxon>Oceanospirillales</taxon>
        <taxon>Saccharospirillaceae</taxon>
        <taxon>Saccharospirillum</taxon>
    </lineage>
</organism>
<evidence type="ECO:0000313" key="4">
    <source>
        <dbReference type="EMBL" id="GGX63715.1"/>
    </source>
</evidence>
<feature type="DNA-binding region" description="H-T-H motif" evidence="2">
    <location>
        <begin position="47"/>
        <end position="66"/>
    </location>
</feature>
<dbReference type="Pfam" id="PF08362">
    <property type="entry name" value="TetR_C_3"/>
    <property type="match status" value="1"/>
</dbReference>
<proteinExistence type="predicted"/>
<dbReference type="InterPro" id="IPR001647">
    <property type="entry name" value="HTH_TetR"/>
</dbReference>
<dbReference type="PROSITE" id="PS50977">
    <property type="entry name" value="HTH_TETR_2"/>
    <property type="match status" value="1"/>
</dbReference>
<feature type="domain" description="HTH tetR-type" evidence="3">
    <location>
        <begin position="24"/>
        <end position="84"/>
    </location>
</feature>
<evidence type="ECO:0000256" key="2">
    <source>
        <dbReference type="PROSITE-ProRule" id="PRU00335"/>
    </source>
</evidence>
<dbReference type="Pfam" id="PF00440">
    <property type="entry name" value="TetR_N"/>
    <property type="match status" value="1"/>
</dbReference>
<dbReference type="InterPro" id="IPR036271">
    <property type="entry name" value="Tet_transcr_reg_TetR-rel_C_sf"/>
</dbReference>
<name>A0A918KJU8_9GAMM</name>
<dbReference type="SUPFAM" id="SSF48498">
    <property type="entry name" value="Tetracyclin repressor-like, C-terminal domain"/>
    <property type="match status" value="1"/>
</dbReference>
<dbReference type="PANTHER" id="PTHR30328">
    <property type="entry name" value="TRANSCRIPTIONAL REPRESSOR"/>
    <property type="match status" value="1"/>
</dbReference>
<evidence type="ECO:0000313" key="5">
    <source>
        <dbReference type="Proteomes" id="UP000626148"/>
    </source>
</evidence>
<evidence type="ECO:0000259" key="3">
    <source>
        <dbReference type="PROSITE" id="PS50977"/>
    </source>
</evidence>
<evidence type="ECO:0000256" key="1">
    <source>
        <dbReference type="ARBA" id="ARBA00023125"/>
    </source>
</evidence>
<reference evidence="4" key="2">
    <citation type="submission" date="2020-09" db="EMBL/GenBank/DDBJ databases">
        <authorList>
            <person name="Sun Q."/>
            <person name="Kim S."/>
        </authorList>
    </citation>
    <scope>NUCLEOTIDE SEQUENCE</scope>
    <source>
        <strain evidence="4">KCTC 22169</strain>
    </source>
</reference>
<dbReference type="Gene3D" id="1.10.357.10">
    <property type="entry name" value="Tetracycline Repressor, domain 2"/>
    <property type="match status" value="1"/>
</dbReference>
<dbReference type="InterPro" id="IPR013573">
    <property type="entry name" value="Tscrpt_reg_YcdC_C"/>
</dbReference>
<dbReference type="InterPro" id="IPR050109">
    <property type="entry name" value="HTH-type_TetR-like_transc_reg"/>
</dbReference>
<sequence>MVDQAQKRLKEAFQTKEKAGRIRQQNEAVILEAAEIEFAQHGFKGTSLNAIAERAGLPKSNILYYFQNKVGLYGAVLSDILDMWNQSFNDTTADDDPFETLNTYIRSKIRYSRSHPLASKIFAIEIIQGAPHLKKFLAQELHNWVGDRARVIQAWIDAGKMDPVDPVHLLFLIWGGTQHYADFGTQVQWALDKPELGDEDFKKAEDTLCHIILKGIGLAR</sequence>
<keyword evidence="1 2" id="KW-0238">DNA-binding</keyword>
<dbReference type="SUPFAM" id="SSF46689">
    <property type="entry name" value="Homeodomain-like"/>
    <property type="match status" value="1"/>
</dbReference>
<accession>A0A918KJU8</accession>
<gene>
    <name evidence="4" type="ORF">GCM10007392_34180</name>
</gene>
<comment type="caution">
    <text evidence="4">The sequence shown here is derived from an EMBL/GenBank/DDBJ whole genome shotgun (WGS) entry which is preliminary data.</text>
</comment>